<gene>
    <name evidence="3" type="ORF">Mal64_14100</name>
</gene>
<dbReference type="PROSITE" id="PS00135">
    <property type="entry name" value="TRYPSIN_SER"/>
    <property type="match status" value="1"/>
</dbReference>
<keyword evidence="2" id="KW-0732">Signal</keyword>
<dbReference type="InterPro" id="IPR009003">
    <property type="entry name" value="Peptidase_S1_PA"/>
</dbReference>
<feature type="transmembrane region" description="Helical" evidence="1">
    <location>
        <begin position="340"/>
        <end position="362"/>
    </location>
</feature>
<proteinExistence type="predicted"/>
<evidence type="ECO:0000313" key="4">
    <source>
        <dbReference type="Proteomes" id="UP000315440"/>
    </source>
</evidence>
<evidence type="ECO:0000313" key="3">
    <source>
        <dbReference type="EMBL" id="TWT91011.1"/>
    </source>
</evidence>
<feature type="chain" id="PRO_5023129488" description="Serine protease" evidence="2">
    <location>
        <begin position="24"/>
        <end position="378"/>
    </location>
</feature>
<dbReference type="OrthoDB" id="260078at2"/>
<evidence type="ECO:0008006" key="5">
    <source>
        <dbReference type="Google" id="ProtNLM"/>
    </source>
</evidence>
<feature type="signal peptide" evidence="2">
    <location>
        <begin position="1"/>
        <end position="23"/>
    </location>
</feature>
<protein>
    <recommendedName>
        <fullName evidence="5">Serine protease</fullName>
    </recommendedName>
</protein>
<dbReference type="PANTHER" id="PTHR43019">
    <property type="entry name" value="SERINE ENDOPROTEASE DEGS"/>
    <property type="match status" value="1"/>
</dbReference>
<dbReference type="Proteomes" id="UP000315440">
    <property type="component" value="Unassembled WGS sequence"/>
</dbReference>
<dbReference type="PANTHER" id="PTHR43019:SF23">
    <property type="entry name" value="PROTEASE DO-LIKE 5, CHLOROPLASTIC"/>
    <property type="match status" value="1"/>
</dbReference>
<keyword evidence="4" id="KW-1185">Reference proteome</keyword>
<accession>A0A5C5ZVN6</accession>
<dbReference type="EMBL" id="SJPQ01000001">
    <property type="protein sequence ID" value="TWT91011.1"/>
    <property type="molecule type" value="Genomic_DNA"/>
</dbReference>
<keyword evidence="1" id="KW-0812">Transmembrane</keyword>
<dbReference type="Gene3D" id="2.40.10.10">
    <property type="entry name" value="Trypsin-like serine proteases"/>
    <property type="match status" value="2"/>
</dbReference>
<dbReference type="AlphaFoldDB" id="A0A5C5ZVN6"/>
<reference evidence="3 4" key="1">
    <citation type="submission" date="2019-02" db="EMBL/GenBank/DDBJ databases">
        <title>Deep-cultivation of Planctomycetes and their phenomic and genomic characterization uncovers novel biology.</title>
        <authorList>
            <person name="Wiegand S."/>
            <person name="Jogler M."/>
            <person name="Boedeker C."/>
            <person name="Pinto D."/>
            <person name="Vollmers J."/>
            <person name="Rivas-Marin E."/>
            <person name="Kohn T."/>
            <person name="Peeters S.H."/>
            <person name="Heuer A."/>
            <person name="Rast P."/>
            <person name="Oberbeckmann S."/>
            <person name="Bunk B."/>
            <person name="Jeske O."/>
            <person name="Meyerdierks A."/>
            <person name="Storesund J.E."/>
            <person name="Kallscheuer N."/>
            <person name="Luecker S."/>
            <person name="Lage O.M."/>
            <person name="Pohl T."/>
            <person name="Merkel B.J."/>
            <person name="Hornburger P."/>
            <person name="Mueller R.-W."/>
            <person name="Bruemmer F."/>
            <person name="Labrenz M."/>
            <person name="Spormann A.M."/>
            <person name="Op Den Camp H."/>
            <person name="Overmann J."/>
            <person name="Amann R."/>
            <person name="Jetten M.S.M."/>
            <person name="Mascher T."/>
            <person name="Medema M.H."/>
            <person name="Devos D.P."/>
            <person name="Kaster A.-K."/>
            <person name="Ovreas L."/>
            <person name="Rohde M."/>
            <person name="Galperin M.Y."/>
            <person name="Jogler C."/>
        </authorList>
    </citation>
    <scope>NUCLEOTIDE SEQUENCE [LARGE SCALE GENOMIC DNA]</scope>
    <source>
        <strain evidence="3 4">Mal64</strain>
    </source>
</reference>
<dbReference type="Pfam" id="PF13365">
    <property type="entry name" value="Trypsin_2"/>
    <property type="match status" value="1"/>
</dbReference>
<keyword evidence="1" id="KW-0472">Membrane</keyword>
<organism evidence="3 4">
    <name type="scientific">Pseudobythopirellula maris</name>
    <dbReference type="NCBI Taxonomy" id="2527991"/>
    <lineage>
        <taxon>Bacteria</taxon>
        <taxon>Pseudomonadati</taxon>
        <taxon>Planctomycetota</taxon>
        <taxon>Planctomycetia</taxon>
        <taxon>Pirellulales</taxon>
        <taxon>Lacipirellulaceae</taxon>
        <taxon>Pseudobythopirellula</taxon>
    </lineage>
</organism>
<evidence type="ECO:0000256" key="1">
    <source>
        <dbReference type="SAM" id="Phobius"/>
    </source>
</evidence>
<dbReference type="SUPFAM" id="SSF50494">
    <property type="entry name" value="Trypsin-like serine proteases"/>
    <property type="match status" value="1"/>
</dbReference>
<sequence precursor="true">MNHSKQISAMLLCLALMGSNARSQCVGGWCPVAPRPSRPPVENATPAPANVVRIVHETGEGRSLGSGALVAHQGGAGYVLTCAHLFDDGPGRTSVESAAIGRLAAVVVARDRAHDLALLRTSETRATPFVVNHGSQGGVLTACGYGPTGRYACVRGPVVGQATPAGAGYPSLLLRGAVRQGDSGGPVLDAAGRLVGVVWGERSGATYFTTGEPIKRLMQRVLGAEEEKRAVVAKPSTAPTPLTACECGPKWASLDRSLEELRRSVAAGKTSHKHFVTSEELNTRLEALHQQTVGSVQGRQCEIESRLEAILHDGQAAPPSRWDHAKGAAEGLGRAAASRWLYTGLGVSGPVGVGLVVGAWLLKRRGGREAVAEGGFRP</sequence>
<comment type="caution">
    <text evidence="3">The sequence shown here is derived from an EMBL/GenBank/DDBJ whole genome shotgun (WGS) entry which is preliminary data.</text>
</comment>
<dbReference type="InterPro" id="IPR033116">
    <property type="entry name" value="TRYPSIN_SER"/>
</dbReference>
<name>A0A5C5ZVN6_9BACT</name>
<keyword evidence="1" id="KW-1133">Transmembrane helix</keyword>
<dbReference type="InterPro" id="IPR043504">
    <property type="entry name" value="Peptidase_S1_PA_chymotrypsin"/>
</dbReference>
<evidence type="ECO:0000256" key="2">
    <source>
        <dbReference type="SAM" id="SignalP"/>
    </source>
</evidence>